<dbReference type="InterPro" id="IPR005249">
    <property type="entry name" value="YqeK"/>
</dbReference>
<keyword evidence="7 14" id="KW-0547">Nucleotide-binding</keyword>
<evidence type="ECO:0000256" key="13">
    <source>
        <dbReference type="ARBA" id="ARBA00049417"/>
    </source>
</evidence>
<evidence type="ECO:0000256" key="4">
    <source>
        <dbReference type="ARBA" id="ARBA00022679"/>
    </source>
</evidence>
<comment type="function">
    <text evidence="1 14">Catalyzes the reversible adenylation of nicotinate mononucleotide (NaMN) to nicotinic acid adenine dinucleotide (NaAD).</text>
</comment>
<dbReference type="SUPFAM" id="SSF52374">
    <property type="entry name" value="Nucleotidylyl transferase"/>
    <property type="match status" value="1"/>
</dbReference>
<evidence type="ECO:0000256" key="7">
    <source>
        <dbReference type="ARBA" id="ARBA00022741"/>
    </source>
</evidence>
<dbReference type="GO" id="GO:0009435">
    <property type="term" value="P:NAD+ biosynthetic process"/>
    <property type="evidence" value="ECO:0007669"/>
    <property type="project" value="UniProtKB-UniRule"/>
</dbReference>
<evidence type="ECO:0000256" key="9">
    <source>
        <dbReference type="ARBA" id="ARBA00022840"/>
    </source>
</evidence>
<keyword evidence="10" id="KW-0408">Iron</keyword>
<dbReference type="AlphaFoldDB" id="A0A2S0NJC8"/>
<evidence type="ECO:0000256" key="12">
    <source>
        <dbReference type="ARBA" id="ARBA00048721"/>
    </source>
</evidence>
<dbReference type="InterPro" id="IPR004821">
    <property type="entry name" value="Cyt_trans-like"/>
</dbReference>
<dbReference type="PANTHER" id="PTHR39321">
    <property type="entry name" value="NICOTINATE-NUCLEOTIDE ADENYLYLTRANSFERASE-RELATED"/>
    <property type="match status" value="1"/>
</dbReference>
<evidence type="ECO:0000313" key="16">
    <source>
        <dbReference type="EMBL" id="AVP49102.1"/>
    </source>
</evidence>
<dbReference type="GO" id="GO:0005524">
    <property type="term" value="F:ATP binding"/>
    <property type="evidence" value="ECO:0007669"/>
    <property type="project" value="UniProtKB-KW"/>
</dbReference>
<evidence type="ECO:0000256" key="3">
    <source>
        <dbReference type="ARBA" id="ARBA00022642"/>
    </source>
</evidence>
<dbReference type="InterPro" id="IPR005248">
    <property type="entry name" value="NadD/NMNAT"/>
</dbReference>
<evidence type="ECO:0000313" key="17">
    <source>
        <dbReference type="Proteomes" id="UP000239250"/>
    </source>
</evidence>
<keyword evidence="4 14" id="KW-0808">Transferase</keyword>
<evidence type="ECO:0000256" key="1">
    <source>
        <dbReference type="ARBA" id="ARBA00002324"/>
    </source>
</evidence>
<dbReference type="InterPro" id="IPR006675">
    <property type="entry name" value="HDIG_dom"/>
</dbReference>
<reference evidence="17" key="1">
    <citation type="submission" date="2018-02" db="EMBL/GenBank/DDBJ databases">
        <title>Firefly genomes illuminate parallel origins of bioluminescence in beetles.</title>
        <authorList>
            <person name="Fallon T.R."/>
            <person name="Lower S.E.S."/>
            <person name="Behringer M."/>
            <person name="Weng J.-K."/>
        </authorList>
    </citation>
    <scope>NUCLEOTIDE SEQUENCE [LARGE SCALE GENOMIC DNA]</scope>
</reference>
<dbReference type="InterPro" id="IPR006674">
    <property type="entry name" value="HD_domain"/>
</dbReference>
<evidence type="ECO:0000256" key="8">
    <source>
        <dbReference type="ARBA" id="ARBA00022801"/>
    </source>
</evidence>
<evidence type="ECO:0000256" key="11">
    <source>
        <dbReference type="ARBA" id="ARBA00023027"/>
    </source>
</evidence>
<keyword evidence="11 14" id="KW-0520">NAD</keyword>
<comment type="catalytic activity">
    <reaction evidence="12 14">
        <text>nicotinate beta-D-ribonucleotide + ATP + H(+) = deamido-NAD(+) + diphosphate</text>
        <dbReference type="Rhea" id="RHEA:22860"/>
        <dbReference type="ChEBI" id="CHEBI:15378"/>
        <dbReference type="ChEBI" id="CHEBI:30616"/>
        <dbReference type="ChEBI" id="CHEBI:33019"/>
        <dbReference type="ChEBI" id="CHEBI:57502"/>
        <dbReference type="ChEBI" id="CHEBI:58437"/>
        <dbReference type="EC" id="2.7.7.18"/>
    </reaction>
</comment>
<gene>
    <name evidence="14 16" type="primary">nadD</name>
    <name evidence="16" type="ORF">C5T88_00685</name>
</gene>
<keyword evidence="8" id="KW-0378">Hydrolase</keyword>
<dbReference type="Pfam" id="PF01467">
    <property type="entry name" value="CTP_transf_like"/>
    <property type="match status" value="1"/>
</dbReference>
<dbReference type="Proteomes" id="UP000239250">
    <property type="component" value="Chromosome"/>
</dbReference>
<dbReference type="GO" id="GO:0008803">
    <property type="term" value="F:bis(5'-nucleosyl)-tetraphosphatase (symmetrical) activity"/>
    <property type="evidence" value="ECO:0007669"/>
    <property type="project" value="UniProtKB-EC"/>
</dbReference>
<evidence type="ECO:0000256" key="14">
    <source>
        <dbReference type="HAMAP-Rule" id="MF_00244"/>
    </source>
</evidence>
<evidence type="ECO:0000256" key="10">
    <source>
        <dbReference type="ARBA" id="ARBA00023004"/>
    </source>
</evidence>
<dbReference type="InterPro" id="IPR014729">
    <property type="entry name" value="Rossmann-like_a/b/a_fold"/>
</dbReference>
<dbReference type="GO" id="GO:0004515">
    <property type="term" value="F:nicotinate-nucleotide adenylyltransferase activity"/>
    <property type="evidence" value="ECO:0007669"/>
    <property type="project" value="UniProtKB-UniRule"/>
</dbReference>
<dbReference type="EC" id="2.7.7.18" evidence="14"/>
<evidence type="ECO:0000256" key="6">
    <source>
        <dbReference type="ARBA" id="ARBA00022723"/>
    </source>
</evidence>
<evidence type="ECO:0000256" key="2">
    <source>
        <dbReference type="ARBA" id="ARBA00005019"/>
    </source>
</evidence>
<dbReference type="Gene3D" id="3.40.50.620">
    <property type="entry name" value="HUPs"/>
    <property type="match status" value="1"/>
</dbReference>
<keyword evidence="3 14" id="KW-0662">Pyridine nucleotide biosynthesis</keyword>
<dbReference type="UniPathway" id="UPA00253">
    <property type="reaction ID" value="UER00332"/>
</dbReference>
<evidence type="ECO:0000259" key="15">
    <source>
        <dbReference type="SMART" id="SM00471"/>
    </source>
</evidence>
<dbReference type="RefSeq" id="WP_303662446.1">
    <property type="nucleotide sequence ID" value="NZ_CP027019.1"/>
</dbReference>
<dbReference type="PANTHER" id="PTHR39321:SF3">
    <property type="entry name" value="PHOSPHOPANTETHEINE ADENYLYLTRANSFERASE"/>
    <property type="match status" value="1"/>
</dbReference>
<dbReference type="NCBIfam" id="TIGR00482">
    <property type="entry name" value="nicotinate (nicotinamide) nucleotide adenylyltransferase"/>
    <property type="match status" value="1"/>
</dbReference>
<dbReference type="InterPro" id="IPR003607">
    <property type="entry name" value="HD/PDEase_dom"/>
</dbReference>
<dbReference type="NCBIfam" id="NF005519">
    <property type="entry name" value="PRK07152.1"/>
    <property type="match status" value="1"/>
</dbReference>
<dbReference type="HAMAP" id="MF_00244">
    <property type="entry name" value="NaMN_adenylyltr"/>
    <property type="match status" value="1"/>
</dbReference>
<dbReference type="Gene3D" id="1.10.3210.10">
    <property type="entry name" value="Hypothetical protein af1432"/>
    <property type="match status" value="1"/>
</dbReference>
<dbReference type="EMBL" id="CP027019">
    <property type="protein sequence ID" value="AVP49102.1"/>
    <property type="molecule type" value="Genomic_DNA"/>
</dbReference>
<name>A0A2S0NJC8_9MOLU</name>
<keyword evidence="5 14" id="KW-0548">Nucleotidyltransferase</keyword>
<comment type="pathway">
    <text evidence="2 14">Cofactor biosynthesis; NAD(+) biosynthesis; deamido-NAD(+) from nicotinate D-ribonucleotide: step 1/1.</text>
</comment>
<dbReference type="CDD" id="cd00077">
    <property type="entry name" value="HDc"/>
    <property type="match status" value="1"/>
</dbReference>
<dbReference type="SUPFAM" id="SSF109604">
    <property type="entry name" value="HD-domain/PDEase-like"/>
    <property type="match status" value="1"/>
</dbReference>
<accession>A0A2S0NJC8</accession>
<keyword evidence="6" id="KW-0479">Metal-binding</keyword>
<evidence type="ECO:0000256" key="5">
    <source>
        <dbReference type="ARBA" id="ARBA00022695"/>
    </source>
</evidence>
<organism evidence="16 17">
    <name type="scientific">Williamsoniiplasma luminosum</name>
    <dbReference type="NCBI Taxonomy" id="214888"/>
    <lineage>
        <taxon>Bacteria</taxon>
        <taxon>Bacillati</taxon>
        <taxon>Mycoplasmatota</taxon>
        <taxon>Mollicutes</taxon>
        <taxon>Entomoplasmatales</taxon>
        <taxon>Williamsoniiplasma</taxon>
    </lineage>
</organism>
<dbReference type="SMART" id="SM00471">
    <property type="entry name" value="HDc"/>
    <property type="match status" value="1"/>
</dbReference>
<dbReference type="NCBIfam" id="TIGR00488">
    <property type="entry name" value="bis(5'-nucleosyl)-tetraphosphatase (symmetrical) YqeK"/>
    <property type="match status" value="1"/>
</dbReference>
<dbReference type="NCBIfam" id="TIGR00277">
    <property type="entry name" value="HDIG"/>
    <property type="match status" value="1"/>
</dbReference>
<dbReference type="GO" id="GO:0046872">
    <property type="term" value="F:metal ion binding"/>
    <property type="evidence" value="ECO:0007669"/>
    <property type="project" value="UniProtKB-KW"/>
</dbReference>
<proteinExistence type="inferred from homology"/>
<keyword evidence="9 14" id="KW-0067">ATP-binding</keyword>
<dbReference type="Pfam" id="PF01966">
    <property type="entry name" value="HD"/>
    <property type="match status" value="1"/>
</dbReference>
<comment type="similarity">
    <text evidence="14">Belongs to the NadD family.</text>
</comment>
<sequence>MNKKKIALFGGSFDPIHTDHVNIAKTCYEKLGFEEVWFIPAYLNPFKKAQLSSIKDRLAMLRIVEEKYDFIRINQYEISNNRPTSTYETLSYIIKHYPDNDFAFIMGSDQLDTFEQWSNFNQLIKIMPFKVFLRDEKNFNQEIVKKYALETFTFNNNFLSSTDIRQLKNLNKQIPKINEYINLHLLYLPERVANQMDEERYQHSINVGKMAQKLAVKWGADENKALVAGTLHDIAKCWTREKQLWYLEHYLPFLIEEPFPIWHSFTGMLHLEKDWLIKDQEILQAVFNHTVGSIDMSLLDKIVFCADKISLERDYDEVEAMRKLCFDDIEQGFIALVKMQYEQAIKKHGQNSIGLLLTNTYNYFVKGEKD</sequence>
<comment type="catalytic activity">
    <reaction evidence="13">
        <text>P(1),P(4)-bis(5'-adenosyl) tetraphosphate + H2O = 2 ADP + 2 H(+)</text>
        <dbReference type="Rhea" id="RHEA:24252"/>
        <dbReference type="ChEBI" id="CHEBI:15377"/>
        <dbReference type="ChEBI" id="CHEBI:15378"/>
        <dbReference type="ChEBI" id="CHEBI:58141"/>
        <dbReference type="ChEBI" id="CHEBI:456216"/>
        <dbReference type="EC" id="3.6.1.41"/>
    </reaction>
</comment>
<feature type="domain" description="HD/PDEase" evidence="15">
    <location>
        <begin position="196"/>
        <end position="321"/>
    </location>
</feature>
<dbReference type="NCBIfam" id="TIGR00125">
    <property type="entry name" value="cyt_tran_rel"/>
    <property type="match status" value="1"/>
</dbReference>
<protein>
    <recommendedName>
        <fullName evidence="14">Probable nicotinate-nucleotide adenylyltransferase</fullName>
        <ecNumber evidence="14">2.7.7.18</ecNumber>
    </recommendedName>
    <alternativeName>
        <fullName evidence="14">Deamido-NAD(+) diphosphorylase</fullName>
    </alternativeName>
    <alternativeName>
        <fullName evidence="14">Deamido-NAD(+) pyrophosphorylase</fullName>
    </alternativeName>
    <alternativeName>
        <fullName evidence="14">Nicotinate mononucleotide adenylyltransferase</fullName>
        <shortName evidence="14">NaMN adenylyltransferase</shortName>
    </alternativeName>
</protein>
<dbReference type="CDD" id="cd02165">
    <property type="entry name" value="NMNAT"/>
    <property type="match status" value="1"/>
</dbReference>